<dbReference type="EMBL" id="GG681295">
    <property type="protein sequence ID" value="EER04830.1"/>
    <property type="molecule type" value="Genomic_DNA"/>
</dbReference>
<evidence type="ECO:0000313" key="3">
    <source>
        <dbReference type="Proteomes" id="UP000007800"/>
    </source>
</evidence>
<keyword evidence="3" id="KW-1185">Reference proteome</keyword>
<reference evidence="2 3" key="1">
    <citation type="submission" date="2008-07" db="EMBL/GenBank/DDBJ databases">
        <authorList>
            <person name="El-Sayed N."/>
            <person name="Caler E."/>
            <person name="Inman J."/>
            <person name="Amedeo P."/>
            <person name="Hass B."/>
            <person name="Wortman J."/>
        </authorList>
    </citation>
    <scope>NUCLEOTIDE SEQUENCE [LARGE SCALE GENOMIC DNA]</scope>
    <source>
        <strain evidence="3">ATCC 50983 / TXsc</strain>
    </source>
</reference>
<proteinExistence type="predicted"/>
<evidence type="ECO:0000313" key="2">
    <source>
        <dbReference type="EMBL" id="EER04830.1"/>
    </source>
</evidence>
<dbReference type="AlphaFoldDB" id="C5LEL2"/>
<accession>C5LEL2</accession>
<name>C5LEL2_PERM5</name>
<sequence>MQLEKQGSPILPSAVSPALSNLSGSSSTRSFPNTLLHKLNEARIKATSKIPGAVRAKLYTLLTQWIDPRDIFYRLVLSLGEKMKGEEQMRKLTQLAAR</sequence>
<evidence type="ECO:0000256" key="1">
    <source>
        <dbReference type="SAM" id="MobiDB-lite"/>
    </source>
</evidence>
<protein>
    <submittedName>
        <fullName evidence="2">Uncharacterized protein</fullName>
    </submittedName>
</protein>
<dbReference type="GeneID" id="9050320"/>
<dbReference type="Proteomes" id="UP000007800">
    <property type="component" value="Unassembled WGS sequence"/>
</dbReference>
<dbReference type="InParanoid" id="C5LEL2"/>
<dbReference type="RefSeq" id="XP_002773014.1">
    <property type="nucleotide sequence ID" value="XM_002772968.1"/>
</dbReference>
<feature type="compositionally biased region" description="Low complexity" evidence="1">
    <location>
        <begin position="16"/>
        <end position="30"/>
    </location>
</feature>
<organism evidence="3">
    <name type="scientific">Perkinsus marinus (strain ATCC 50983 / TXsc)</name>
    <dbReference type="NCBI Taxonomy" id="423536"/>
    <lineage>
        <taxon>Eukaryota</taxon>
        <taxon>Sar</taxon>
        <taxon>Alveolata</taxon>
        <taxon>Perkinsozoa</taxon>
        <taxon>Perkinsea</taxon>
        <taxon>Perkinsida</taxon>
        <taxon>Perkinsidae</taxon>
        <taxon>Perkinsus</taxon>
    </lineage>
</organism>
<feature type="region of interest" description="Disordered" evidence="1">
    <location>
        <begin position="1"/>
        <end position="31"/>
    </location>
</feature>
<gene>
    <name evidence="2" type="ORF">Pmar_PMAR026382</name>
</gene>